<evidence type="ECO:0000256" key="2">
    <source>
        <dbReference type="ARBA" id="ARBA00022723"/>
    </source>
</evidence>
<dbReference type="AlphaFoldDB" id="A0A517R7C3"/>
<feature type="domain" description="Sulfatase N-terminal" evidence="6">
    <location>
        <begin position="26"/>
        <end position="415"/>
    </location>
</feature>
<dbReference type="InterPro" id="IPR024607">
    <property type="entry name" value="Sulfatase_CS"/>
</dbReference>
<dbReference type="InterPro" id="IPR017850">
    <property type="entry name" value="Alkaline_phosphatase_core_sf"/>
</dbReference>
<dbReference type="PANTHER" id="PTHR42693">
    <property type="entry name" value="ARYLSULFATASE FAMILY MEMBER"/>
    <property type="match status" value="1"/>
</dbReference>
<dbReference type="Proteomes" id="UP000317318">
    <property type="component" value="Chromosome"/>
</dbReference>
<dbReference type="SUPFAM" id="SSF53649">
    <property type="entry name" value="Alkaline phosphatase-like"/>
    <property type="match status" value="1"/>
</dbReference>
<reference evidence="7 8" key="1">
    <citation type="submission" date="2019-02" db="EMBL/GenBank/DDBJ databases">
        <title>Deep-cultivation of Planctomycetes and their phenomic and genomic characterization uncovers novel biology.</title>
        <authorList>
            <person name="Wiegand S."/>
            <person name="Jogler M."/>
            <person name="Boedeker C."/>
            <person name="Pinto D."/>
            <person name="Vollmers J."/>
            <person name="Rivas-Marin E."/>
            <person name="Kohn T."/>
            <person name="Peeters S.H."/>
            <person name="Heuer A."/>
            <person name="Rast P."/>
            <person name="Oberbeckmann S."/>
            <person name="Bunk B."/>
            <person name="Jeske O."/>
            <person name="Meyerdierks A."/>
            <person name="Storesund J.E."/>
            <person name="Kallscheuer N."/>
            <person name="Luecker S."/>
            <person name="Lage O.M."/>
            <person name="Pohl T."/>
            <person name="Merkel B.J."/>
            <person name="Hornburger P."/>
            <person name="Mueller R.-W."/>
            <person name="Bruemmer F."/>
            <person name="Labrenz M."/>
            <person name="Spormann A.M."/>
            <person name="Op den Camp H."/>
            <person name="Overmann J."/>
            <person name="Amann R."/>
            <person name="Jetten M.S.M."/>
            <person name="Mascher T."/>
            <person name="Medema M.H."/>
            <person name="Devos D.P."/>
            <person name="Kaster A.-K."/>
            <person name="Ovreas L."/>
            <person name="Rohde M."/>
            <person name="Galperin M.Y."/>
            <person name="Jogler C."/>
        </authorList>
    </citation>
    <scope>NUCLEOTIDE SEQUENCE [LARGE SCALE GENOMIC DNA]</scope>
    <source>
        <strain evidence="7 8">Pan189</strain>
    </source>
</reference>
<dbReference type="PROSITE" id="PS00149">
    <property type="entry name" value="SULFATASE_2"/>
    <property type="match status" value="1"/>
</dbReference>
<evidence type="ECO:0000256" key="3">
    <source>
        <dbReference type="ARBA" id="ARBA00022801"/>
    </source>
</evidence>
<keyword evidence="3 7" id="KW-0378">Hydrolase</keyword>
<evidence type="ECO:0000256" key="1">
    <source>
        <dbReference type="ARBA" id="ARBA00008779"/>
    </source>
</evidence>
<evidence type="ECO:0000313" key="8">
    <source>
        <dbReference type="Proteomes" id="UP000317318"/>
    </source>
</evidence>
<feature type="signal peptide" evidence="5">
    <location>
        <begin position="1"/>
        <end position="21"/>
    </location>
</feature>
<dbReference type="RefSeq" id="WP_310820832.1">
    <property type="nucleotide sequence ID" value="NZ_CP036268.1"/>
</dbReference>
<name>A0A517R7C3_9PLAN</name>
<organism evidence="7 8">
    <name type="scientific">Stratiformator vulcanicus</name>
    <dbReference type="NCBI Taxonomy" id="2527980"/>
    <lineage>
        <taxon>Bacteria</taxon>
        <taxon>Pseudomonadati</taxon>
        <taxon>Planctomycetota</taxon>
        <taxon>Planctomycetia</taxon>
        <taxon>Planctomycetales</taxon>
        <taxon>Planctomycetaceae</taxon>
        <taxon>Stratiformator</taxon>
    </lineage>
</organism>
<evidence type="ECO:0000256" key="5">
    <source>
        <dbReference type="SAM" id="SignalP"/>
    </source>
</evidence>
<dbReference type="Pfam" id="PF00884">
    <property type="entry name" value="Sulfatase"/>
    <property type="match status" value="1"/>
</dbReference>
<dbReference type="KEGG" id="svp:Pan189_42050"/>
<dbReference type="InterPro" id="IPR000917">
    <property type="entry name" value="Sulfatase_N"/>
</dbReference>
<dbReference type="Gene3D" id="3.30.1120.10">
    <property type="match status" value="1"/>
</dbReference>
<dbReference type="CDD" id="cd16025">
    <property type="entry name" value="PAS_like"/>
    <property type="match status" value="1"/>
</dbReference>
<dbReference type="GO" id="GO:0004065">
    <property type="term" value="F:arylsulfatase activity"/>
    <property type="evidence" value="ECO:0007669"/>
    <property type="project" value="UniProtKB-EC"/>
</dbReference>
<dbReference type="FunFam" id="3.40.720.10:FF:000047">
    <property type="entry name" value="Arylsulfatase"/>
    <property type="match status" value="1"/>
</dbReference>
<comment type="similarity">
    <text evidence="1">Belongs to the sulfatase family.</text>
</comment>
<dbReference type="InterPro" id="IPR050738">
    <property type="entry name" value="Sulfatase"/>
</dbReference>
<feature type="chain" id="PRO_5021989261" evidence="5">
    <location>
        <begin position="22"/>
        <end position="527"/>
    </location>
</feature>
<evidence type="ECO:0000256" key="4">
    <source>
        <dbReference type="ARBA" id="ARBA00022837"/>
    </source>
</evidence>
<dbReference type="EC" id="3.1.6.1" evidence="7"/>
<evidence type="ECO:0000313" key="7">
    <source>
        <dbReference type="EMBL" id="QDT39794.1"/>
    </source>
</evidence>
<dbReference type="Gene3D" id="3.40.720.10">
    <property type="entry name" value="Alkaline Phosphatase, subunit A"/>
    <property type="match status" value="1"/>
</dbReference>
<gene>
    <name evidence="7" type="primary">atsA_36</name>
    <name evidence="7" type="ORF">Pan189_42050</name>
</gene>
<keyword evidence="2" id="KW-0479">Metal-binding</keyword>
<protein>
    <submittedName>
        <fullName evidence="7">Arylsulfatase</fullName>
        <ecNumber evidence="7">3.1.6.1</ecNumber>
    </submittedName>
</protein>
<keyword evidence="5" id="KW-0732">Signal</keyword>
<dbReference type="GO" id="GO:0046872">
    <property type="term" value="F:metal ion binding"/>
    <property type="evidence" value="ECO:0007669"/>
    <property type="project" value="UniProtKB-KW"/>
</dbReference>
<sequence length="527" mass="59493" precursor="true">MRIALTLIAALVAIPFAPAMAADERPNILIIFADDMGFSDIGCYGSEIETPNLDSLAENGLRFRQFYNTGRCCPSRASILTGLYSHQAGVGHMTGDYGHPSYQGYLNEECVTIGEALGEAGYQTNAIGKWHVGDRKPQWPLQRGFDRYFGTPSGGGFYFKEAMELRKRFLTLGNERLDPPGDWYITDIFTDYAIEFMEESIDAEKPFFTYLAHICPHWPIQAREEDIAKYEGKFTAGWDEHRRQRLAKQREMGLSLDSWTLSERDSVVSAWDSLSDNEKQEMDRRMAVYAAMIDVMDRNIGRIIEMLKAKGEFENTLILFLSDNGGCHENPMGHTRKATPGAVIGSPESYTAYFKPWANASNTPFRKYKQYTHEGGISSPLVAHWPKGFEARGEFTDQVAHIIDVMPTCLDVAGVDYPSGFDGQKRKPLEGASLVPALRGESFEREPLFWEHEGHRAVRIGDWKLVASHGNDWELYDLSQDRSETRDLSAKYPDRVAEITATYAAWTERCGVLPWPARESAKRLSQP</sequence>
<accession>A0A517R7C3</accession>
<dbReference type="EMBL" id="CP036268">
    <property type="protein sequence ID" value="QDT39794.1"/>
    <property type="molecule type" value="Genomic_DNA"/>
</dbReference>
<proteinExistence type="inferred from homology"/>
<keyword evidence="4" id="KW-0106">Calcium</keyword>
<evidence type="ECO:0000259" key="6">
    <source>
        <dbReference type="Pfam" id="PF00884"/>
    </source>
</evidence>
<dbReference type="PANTHER" id="PTHR42693:SF53">
    <property type="entry name" value="ENDO-4-O-SULFATASE"/>
    <property type="match status" value="1"/>
</dbReference>
<keyword evidence="8" id="KW-1185">Reference proteome</keyword>